<dbReference type="InterPro" id="IPR024079">
    <property type="entry name" value="MetalloPept_cat_dom_sf"/>
</dbReference>
<accession>A0A9W9J1F4</accession>
<keyword evidence="1" id="KW-0732">Signal</keyword>
<gene>
    <name evidence="2" type="ORF">N7449_010851</name>
</gene>
<dbReference type="AlphaFoldDB" id="A0A9W9J1F4"/>
<evidence type="ECO:0008006" key="4">
    <source>
        <dbReference type="Google" id="ProtNLM"/>
    </source>
</evidence>
<feature type="chain" id="PRO_5040741779" description="Lysine-specific metallo-endopeptidase domain-containing protein" evidence="1">
    <location>
        <begin position="30"/>
        <end position="384"/>
    </location>
</feature>
<organism evidence="2 3">
    <name type="scientific">Penicillium cf. viridicatum</name>
    <dbReference type="NCBI Taxonomy" id="2972119"/>
    <lineage>
        <taxon>Eukaryota</taxon>
        <taxon>Fungi</taxon>
        <taxon>Dikarya</taxon>
        <taxon>Ascomycota</taxon>
        <taxon>Pezizomycotina</taxon>
        <taxon>Eurotiomycetes</taxon>
        <taxon>Eurotiomycetidae</taxon>
        <taxon>Eurotiales</taxon>
        <taxon>Aspergillaceae</taxon>
        <taxon>Penicillium</taxon>
    </lineage>
</organism>
<dbReference type="GO" id="GO:0008237">
    <property type="term" value="F:metallopeptidase activity"/>
    <property type="evidence" value="ECO:0007669"/>
    <property type="project" value="InterPro"/>
</dbReference>
<feature type="signal peptide" evidence="1">
    <location>
        <begin position="1"/>
        <end position="29"/>
    </location>
</feature>
<protein>
    <recommendedName>
        <fullName evidence="4">Lysine-specific metallo-endopeptidase domain-containing protein</fullName>
    </recommendedName>
</protein>
<evidence type="ECO:0000313" key="3">
    <source>
        <dbReference type="Proteomes" id="UP001150942"/>
    </source>
</evidence>
<dbReference type="OrthoDB" id="4343980at2759"/>
<evidence type="ECO:0000256" key="1">
    <source>
        <dbReference type="SAM" id="SignalP"/>
    </source>
</evidence>
<comment type="caution">
    <text evidence="2">The sequence shown here is derived from an EMBL/GenBank/DDBJ whole genome shotgun (WGS) entry which is preliminary data.</text>
</comment>
<reference evidence="2" key="2">
    <citation type="journal article" date="2023" name="IMA Fungus">
        <title>Comparative genomic study of the Penicillium genus elucidates a diverse pangenome and 15 lateral gene transfer events.</title>
        <authorList>
            <person name="Petersen C."/>
            <person name="Sorensen T."/>
            <person name="Nielsen M.R."/>
            <person name="Sondergaard T.E."/>
            <person name="Sorensen J.L."/>
            <person name="Fitzpatrick D.A."/>
            <person name="Frisvad J.C."/>
            <person name="Nielsen K.L."/>
        </authorList>
    </citation>
    <scope>NUCLEOTIDE SEQUENCE</scope>
    <source>
        <strain evidence="2">IBT 20477</strain>
    </source>
</reference>
<dbReference type="SUPFAM" id="SSF55486">
    <property type="entry name" value="Metalloproteases ('zincins'), catalytic domain"/>
    <property type="match status" value="1"/>
</dbReference>
<reference evidence="2" key="1">
    <citation type="submission" date="2022-11" db="EMBL/GenBank/DDBJ databases">
        <authorList>
            <person name="Petersen C."/>
        </authorList>
    </citation>
    <scope>NUCLEOTIDE SEQUENCE</scope>
    <source>
        <strain evidence="2">IBT 20477</strain>
    </source>
</reference>
<dbReference type="Gene3D" id="3.40.390.10">
    <property type="entry name" value="Collagenase (Catalytic Domain)"/>
    <property type="match status" value="1"/>
</dbReference>
<name>A0A9W9J1F4_9EURO</name>
<proteinExistence type="predicted"/>
<dbReference type="EMBL" id="JAPQKQ010000007">
    <property type="protein sequence ID" value="KAJ5187857.1"/>
    <property type="molecule type" value="Genomic_DNA"/>
</dbReference>
<dbReference type="Proteomes" id="UP001150942">
    <property type="component" value="Unassembled WGS sequence"/>
</dbReference>
<evidence type="ECO:0000313" key="2">
    <source>
        <dbReference type="EMBL" id="KAJ5187857.1"/>
    </source>
</evidence>
<keyword evidence="3" id="KW-1185">Reference proteome</keyword>
<sequence>MIFGRSGTTMLVTLGQILLLADVLQCAEGLLIVPDHILESKRSSVAGKRDGSDAGDSDWVKVTGWKSFLLHTATCAGLTVESDAMSITKRDSDTVTDTTKAMFADILDDTLEINRGALDAISTLESAWDKMSNQEELPAEENTQIKFYMAMYGTFKKTDSTGMDRANKRIAQLKYFANEFVEGLDKEIFKIRIICDESAWELSDYGDEGAWMLDGGAYNYVVKRTSTSQNSVCQNDKGEHSIIAFMVAGEGHDYMTLCPLGWERFAEAIPIPVQKARPLSDLEYEHLDDVTKKPADGVFVHELTHSNYFWEDLATDDVLLDDRTKAYGFEKVVDLAMQGNSEDDVSKLRALKNADTYKYWAVGAFLSQCDWSTGSCMDPADWKY</sequence>